<dbReference type="SUPFAM" id="SSF64167">
    <property type="entry name" value="SurE-like"/>
    <property type="match status" value="1"/>
</dbReference>
<dbReference type="InterPro" id="IPR002828">
    <property type="entry name" value="SurE-like_Pase/nucleotidase"/>
</dbReference>
<dbReference type="GO" id="GO:0004309">
    <property type="term" value="F:exopolyphosphatase activity"/>
    <property type="evidence" value="ECO:0007669"/>
    <property type="project" value="TreeGrafter"/>
</dbReference>
<feature type="domain" description="Survival protein SurE-like phosphatase/nucleotidase" evidence="8">
    <location>
        <begin position="3"/>
        <end position="169"/>
    </location>
</feature>
<feature type="binding site" evidence="7">
    <location>
        <position position="97"/>
    </location>
    <ligand>
        <name>a divalent metal cation</name>
        <dbReference type="ChEBI" id="CHEBI:60240"/>
    </ligand>
</feature>
<dbReference type="GO" id="GO:0005737">
    <property type="term" value="C:cytoplasm"/>
    <property type="evidence" value="ECO:0007669"/>
    <property type="project" value="UniProtKB-SubCell"/>
</dbReference>
<dbReference type="Pfam" id="PF01975">
    <property type="entry name" value="SurE"/>
    <property type="match status" value="1"/>
</dbReference>
<organism evidence="9 10">
    <name type="scientific">Alicyclobacillus mengziensis</name>
    <dbReference type="NCBI Taxonomy" id="2931921"/>
    <lineage>
        <taxon>Bacteria</taxon>
        <taxon>Bacillati</taxon>
        <taxon>Bacillota</taxon>
        <taxon>Bacilli</taxon>
        <taxon>Bacillales</taxon>
        <taxon>Alicyclobacillaceae</taxon>
        <taxon>Alicyclobacillus</taxon>
    </lineage>
</organism>
<feature type="binding site" evidence="7">
    <location>
        <position position="9"/>
    </location>
    <ligand>
        <name>a divalent metal cation</name>
        <dbReference type="ChEBI" id="CHEBI:60240"/>
    </ligand>
</feature>
<feature type="binding site" evidence="7">
    <location>
        <position position="8"/>
    </location>
    <ligand>
        <name>a divalent metal cation</name>
        <dbReference type="ChEBI" id="CHEBI:60240"/>
    </ligand>
</feature>
<comment type="cofactor">
    <cofactor evidence="7">
        <name>a divalent metal cation</name>
        <dbReference type="ChEBI" id="CHEBI:60240"/>
    </cofactor>
    <text evidence="7">Binds 1 divalent metal cation per subunit.</text>
</comment>
<dbReference type="EC" id="3.1.3.5" evidence="7"/>
<gene>
    <name evidence="7 9" type="primary">surE</name>
    <name evidence="9" type="ORF">JZ786_14125</name>
</gene>
<keyword evidence="5 7" id="KW-0547">Nucleotide-binding</keyword>
<name>A0A9X7VV50_9BACL</name>
<evidence type="ECO:0000256" key="3">
    <source>
        <dbReference type="ARBA" id="ARBA00022490"/>
    </source>
</evidence>
<dbReference type="EMBL" id="CP071182">
    <property type="protein sequence ID" value="QSO45688.1"/>
    <property type="molecule type" value="Genomic_DNA"/>
</dbReference>
<dbReference type="GO" id="GO:0000166">
    <property type="term" value="F:nucleotide binding"/>
    <property type="evidence" value="ECO:0007669"/>
    <property type="project" value="UniProtKB-KW"/>
</dbReference>
<dbReference type="InterPro" id="IPR036523">
    <property type="entry name" value="SurE-like_sf"/>
</dbReference>
<dbReference type="InterPro" id="IPR030048">
    <property type="entry name" value="SurE"/>
</dbReference>
<comment type="similarity">
    <text evidence="2 7">Belongs to the SurE nucleotidase family.</text>
</comment>
<protein>
    <recommendedName>
        <fullName evidence="7">5'-nucleotidase SurE</fullName>
        <ecNumber evidence="7">3.1.3.5</ecNumber>
    </recommendedName>
    <alternativeName>
        <fullName evidence="7">Nucleoside 5'-monophosphate phosphohydrolase</fullName>
    </alternativeName>
</protein>
<evidence type="ECO:0000256" key="1">
    <source>
        <dbReference type="ARBA" id="ARBA00000815"/>
    </source>
</evidence>
<feature type="binding site" evidence="7">
    <location>
        <position position="39"/>
    </location>
    <ligand>
        <name>a divalent metal cation</name>
        <dbReference type="ChEBI" id="CHEBI:60240"/>
    </ligand>
</feature>
<keyword evidence="4 7" id="KW-0479">Metal-binding</keyword>
<evidence type="ECO:0000256" key="7">
    <source>
        <dbReference type="HAMAP-Rule" id="MF_00060"/>
    </source>
</evidence>
<dbReference type="RefSeq" id="WP_206655057.1">
    <property type="nucleotide sequence ID" value="NZ_CP071182.1"/>
</dbReference>
<evidence type="ECO:0000256" key="4">
    <source>
        <dbReference type="ARBA" id="ARBA00022723"/>
    </source>
</evidence>
<comment type="subcellular location">
    <subcellularLocation>
        <location evidence="7">Cytoplasm</location>
    </subcellularLocation>
</comment>
<dbReference type="Proteomes" id="UP000663505">
    <property type="component" value="Chromosome"/>
</dbReference>
<proteinExistence type="inferred from homology"/>
<keyword evidence="3 7" id="KW-0963">Cytoplasm</keyword>
<keyword evidence="6 7" id="KW-0378">Hydrolase</keyword>
<comment type="catalytic activity">
    <reaction evidence="1 7">
        <text>a ribonucleoside 5'-phosphate + H2O = a ribonucleoside + phosphate</text>
        <dbReference type="Rhea" id="RHEA:12484"/>
        <dbReference type="ChEBI" id="CHEBI:15377"/>
        <dbReference type="ChEBI" id="CHEBI:18254"/>
        <dbReference type="ChEBI" id="CHEBI:43474"/>
        <dbReference type="ChEBI" id="CHEBI:58043"/>
        <dbReference type="EC" id="3.1.3.5"/>
    </reaction>
</comment>
<evidence type="ECO:0000256" key="6">
    <source>
        <dbReference type="ARBA" id="ARBA00022801"/>
    </source>
</evidence>
<reference evidence="9 10" key="1">
    <citation type="submission" date="2021-02" db="EMBL/GenBank/DDBJ databases">
        <title>Alicyclobacillus curvatus sp. nov. and Alicyclobacillus mengziensis sp. nov., two acidophilic bacteria isolated from acid mine drainage.</title>
        <authorList>
            <person name="Huang Y."/>
        </authorList>
    </citation>
    <scope>NUCLEOTIDE SEQUENCE [LARGE SCALE GENOMIC DNA]</scope>
    <source>
        <strain evidence="9 10">S30H14</strain>
    </source>
</reference>
<accession>A0A9X7VV50</accession>
<dbReference type="KEGG" id="afx:JZ786_14125"/>
<dbReference type="PANTHER" id="PTHR30457:SF12">
    <property type="entry name" value="5'_3'-NUCLEOTIDASE SURE"/>
    <property type="match status" value="1"/>
</dbReference>
<comment type="function">
    <text evidence="7">Nucleotidase that shows phosphatase activity on nucleoside 5'-monophosphates.</text>
</comment>
<dbReference type="GO" id="GO:0008254">
    <property type="term" value="F:3'-nucleotidase activity"/>
    <property type="evidence" value="ECO:0007669"/>
    <property type="project" value="TreeGrafter"/>
</dbReference>
<evidence type="ECO:0000256" key="5">
    <source>
        <dbReference type="ARBA" id="ARBA00022741"/>
    </source>
</evidence>
<dbReference type="NCBIfam" id="TIGR00087">
    <property type="entry name" value="surE"/>
    <property type="match status" value="1"/>
</dbReference>
<dbReference type="Gene3D" id="3.40.1210.10">
    <property type="entry name" value="Survival protein SurE-like phosphatase/nucleotidase"/>
    <property type="match status" value="1"/>
</dbReference>
<evidence type="ECO:0000313" key="9">
    <source>
        <dbReference type="EMBL" id="QSO45688.1"/>
    </source>
</evidence>
<dbReference type="GO" id="GO:0046872">
    <property type="term" value="F:metal ion binding"/>
    <property type="evidence" value="ECO:0007669"/>
    <property type="project" value="UniProtKB-UniRule"/>
</dbReference>
<dbReference type="PANTHER" id="PTHR30457">
    <property type="entry name" value="5'-NUCLEOTIDASE SURE"/>
    <property type="match status" value="1"/>
</dbReference>
<sequence length="248" mass="27025">MRILVSNDDGISAQGILALVRALRDLGEVVVVAPDRQRSASSHGISIHRRLIPTEVDLGMDNVRAFSLSGTPVDCVKFGIHEFGRSESFDLMVSGINEGRNLATDVLYSGTVAAAGEAALQGVPAMAVSLDGPPFPFEDAASVVRNMVTRLRFRELDADTFLSVNIPAGAVDGPWVVSRIGAEGYRDRFIRHVDEEGQVYYRYAGDVVRNSEDEDADTRVIASGCVSITPLRYRFTNEAAMDTLKTWF</sequence>
<dbReference type="GO" id="GO:0008253">
    <property type="term" value="F:5'-nucleotidase activity"/>
    <property type="evidence" value="ECO:0007669"/>
    <property type="project" value="UniProtKB-UniRule"/>
</dbReference>
<dbReference type="HAMAP" id="MF_00060">
    <property type="entry name" value="SurE"/>
    <property type="match status" value="1"/>
</dbReference>
<evidence type="ECO:0000313" key="10">
    <source>
        <dbReference type="Proteomes" id="UP000663505"/>
    </source>
</evidence>
<evidence type="ECO:0000256" key="2">
    <source>
        <dbReference type="ARBA" id="ARBA00011062"/>
    </source>
</evidence>
<dbReference type="AlphaFoldDB" id="A0A9X7VV50"/>
<evidence type="ECO:0000259" key="8">
    <source>
        <dbReference type="Pfam" id="PF01975"/>
    </source>
</evidence>
<keyword evidence="10" id="KW-1185">Reference proteome</keyword>